<dbReference type="WBParaSite" id="ES5_v2.g15445.t1">
    <property type="protein sequence ID" value="ES5_v2.g15445.t1"/>
    <property type="gene ID" value="ES5_v2.g15445"/>
</dbReference>
<sequence length="165" mass="19263">MNYGLSVRSDKDAVEQNTQFIGTRGYAPLRSHCYLDQQKDDDYESLSYILVDLISPVDVFECINDVDTAAKMKRDLQNTREIFCDLPPQMKKFYEEIIRTRALPKYELLIGFIVKSAEQLNFDVTALAFNHSKEQFAQNMKEFREITKDYGTRKPAKKSVRRRST</sequence>
<organism evidence="1 2">
    <name type="scientific">Panagrolaimus sp. ES5</name>
    <dbReference type="NCBI Taxonomy" id="591445"/>
    <lineage>
        <taxon>Eukaryota</taxon>
        <taxon>Metazoa</taxon>
        <taxon>Ecdysozoa</taxon>
        <taxon>Nematoda</taxon>
        <taxon>Chromadorea</taxon>
        <taxon>Rhabditida</taxon>
        <taxon>Tylenchina</taxon>
        <taxon>Panagrolaimomorpha</taxon>
        <taxon>Panagrolaimoidea</taxon>
        <taxon>Panagrolaimidae</taxon>
        <taxon>Panagrolaimus</taxon>
    </lineage>
</organism>
<proteinExistence type="predicted"/>
<protein>
    <submittedName>
        <fullName evidence="2">Uncharacterized protein</fullName>
    </submittedName>
</protein>
<evidence type="ECO:0000313" key="1">
    <source>
        <dbReference type="Proteomes" id="UP000887579"/>
    </source>
</evidence>
<dbReference type="Proteomes" id="UP000887579">
    <property type="component" value="Unplaced"/>
</dbReference>
<accession>A0AC34FDT1</accession>
<evidence type="ECO:0000313" key="2">
    <source>
        <dbReference type="WBParaSite" id="ES5_v2.g15445.t1"/>
    </source>
</evidence>
<reference evidence="2" key="1">
    <citation type="submission" date="2022-11" db="UniProtKB">
        <authorList>
            <consortium name="WormBaseParasite"/>
        </authorList>
    </citation>
    <scope>IDENTIFICATION</scope>
</reference>
<name>A0AC34FDT1_9BILA</name>